<accession>F0F779</accession>
<keyword evidence="3" id="KW-1185">Reference proteome</keyword>
<keyword evidence="1" id="KW-0472">Membrane</keyword>
<evidence type="ECO:0000256" key="1">
    <source>
        <dbReference type="SAM" id="Phobius"/>
    </source>
</evidence>
<dbReference type="STRING" id="888743.HMPREF9141_1446"/>
<dbReference type="EMBL" id="AEWX01000021">
    <property type="protein sequence ID" value="EGC19961.1"/>
    <property type="molecule type" value="Genomic_DNA"/>
</dbReference>
<dbReference type="HOGENOM" id="CLU_3046603_0_0_10"/>
<keyword evidence="1" id="KW-0812">Transmembrane</keyword>
<protein>
    <submittedName>
        <fullName evidence="2">Uncharacterized protein</fullName>
    </submittedName>
</protein>
<organism evidence="2 3">
    <name type="scientific">Prevotella multiformis DSM 16608</name>
    <dbReference type="NCBI Taxonomy" id="888743"/>
    <lineage>
        <taxon>Bacteria</taxon>
        <taxon>Pseudomonadati</taxon>
        <taxon>Bacteroidota</taxon>
        <taxon>Bacteroidia</taxon>
        <taxon>Bacteroidales</taxon>
        <taxon>Prevotellaceae</taxon>
        <taxon>Prevotella</taxon>
    </lineage>
</organism>
<comment type="caution">
    <text evidence="2">The sequence shown here is derived from an EMBL/GenBank/DDBJ whole genome shotgun (WGS) entry which is preliminary data.</text>
</comment>
<reference evidence="2 3" key="1">
    <citation type="submission" date="2011-01" db="EMBL/GenBank/DDBJ databases">
        <authorList>
            <person name="Muzny D."/>
            <person name="Qin X."/>
            <person name="Deng J."/>
            <person name="Jiang H."/>
            <person name="Liu Y."/>
            <person name="Qu J."/>
            <person name="Song X.-Z."/>
            <person name="Zhang L."/>
            <person name="Thornton R."/>
            <person name="Coyle M."/>
            <person name="Francisco L."/>
            <person name="Jackson L."/>
            <person name="Javaid M."/>
            <person name="Korchina V."/>
            <person name="Kovar C."/>
            <person name="Mata R."/>
            <person name="Mathew T."/>
            <person name="Ngo R."/>
            <person name="Nguyen L."/>
            <person name="Nguyen N."/>
            <person name="Okwuonu G."/>
            <person name="Ongeri F."/>
            <person name="Pham C."/>
            <person name="Simmons D."/>
            <person name="Wilczek-Boney K."/>
            <person name="Hale W."/>
            <person name="Jakkamsetti A."/>
            <person name="Pham P."/>
            <person name="Ruth R."/>
            <person name="San Lucas F."/>
            <person name="Warren J."/>
            <person name="Zhang J."/>
            <person name="Zhao Z."/>
            <person name="Zhou C."/>
            <person name="Zhu D."/>
            <person name="Lee S."/>
            <person name="Bess C."/>
            <person name="Blankenburg K."/>
            <person name="Forbes L."/>
            <person name="Fu Q."/>
            <person name="Gubbala S."/>
            <person name="Hirani K."/>
            <person name="Jayaseelan J.C."/>
            <person name="Lara F."/>
            <person name="Munidasa M."/>
            <person name="Palculict T."/>
            <person name="Patil S."/>
            <person name="Pu L.-L."/>
            <person name="Saada N."/>
            <person name="Tang L."/>
            <person name="Weissenberger G."/>
            <person name="Zhu Y."/>
            <person name="Hemphill L."/>
            <person name="Shang Y."/>
            <person name="Youmans B."/>
            <person name="Ayvaz T."/>
            <person name="Ross M."/>
            <person name="Santibanez J."/>
            <person name="Aqrawi P."/>
            <person name="Gross S."/>
            <person name="Joshi V."/>
            <person name="Fowler G."/>
            <person name="Nazareth L."/>
            <person name="Reid J."/>
            <person name="Worley K."/>
            <person name="Petrosino J."/>
            <person name="Highlander S."/>
            <person name="Gibbs R."/>
        </authorList>
    </citation>
    <scope>NUCLEOTIDE SEQUENCE [LARGE SCALE GENOMIC DNA]</scope>
    <source>
        <strain evidence="2 3">DSM 16608</strain>
    </source>
</reference>
<feature type="transmembrane region" description="Helical" evidence="1">
    <location>
        <begin position="29"/>
        <end position="49"/>
    </location>
</feature>
<dbReference type="AlphaFoldDB" id="F0F779"/>
<keyword evidence="1" id="KW-1133">Transmembrane helix</keyword>
<evidence type="ECO:0000313" key="3">
    <source>
        <dbReference type="Proteomes" id="UP000005697"/>
    </source>
</evidence>
<proteinExistence type="predicted"/>
<dbReference type="Proteomes" id="UP000005697">
    <property type="component" value="Unassembled WGS sequence"/>
</dbReference>
<gene>
    <name evidence="2" type="ORF">HMPREF9141_1446</name>
</gene>
<evidence type="ECO:0000313" key="2">
    <source>
        <dbReference type="EMBL" id="EGC19961.1"/>
    </source>
</evidence>
<sequence length="54" mass="5844">MGWEQDSQAAAGMHGVNNYSLKYNEGCTGYADGSISGTPFLFLFLFLFVSSLSL</sequence>
<name>F0F779_9BACT</name>